<sequence length="80" mass="9193">MDIRFVIHEFPNEPDNQTVYIELDDGGDFQGHSVCKLVVGEDGKYKLFKRVDTDMSIEAEGRDEAIKLACRELMKDWSTP</sequence>
<evidence type="ECO:0000313" key="2">
    <source>
        <dbReference type="Proteomes" id="UP000198660"/>
    </source>
</evidence>
<proteinExistence type="predicted"/>
<gene>
    <name evidence="1" type="ORF">SAMN05444972_11931</name>
</gene>
<reference evidence="2" key="1">
    <citation type="submission" date="2016-10" db="EMBL/GenBank/DDBJ databases">
        <authorList>
            <person name="Varghese N."/>
            <person name="Submissions S."/>
        </authorList>
    </citation>
    <scope>NUCLEOTIDE SEQUENCE [LARGE SCALE GENOMIC DNA]</scope>
    <source>
        <strain evidence="2">DSM 45789</strain>
    </source>
</reference>
<name>A0A1I6URF4_9BACL</name>
<protein>
    <submittedName>
        <fullName evidence="1">Uncharacterized protein</fullName>
    </submittedName>
</protein>
<evidence type="ECO:0000313" key="1">
    <source>
        <dbReference type="EMBL" id="SFT04035.1"/>
    </source>
</evidence>
<dbReference type="EMBL" id="FPAA01000019">
    <property type="protein sequence ID" value="SFT04035.1"/>
    <property type="molecule type" value="Genomic_DNA"/>
</dbReference>
<keyword evidence="2" id="KW-1185">Reference proteome</keyword>
<dbReference type="Proteomes" id="UP000198660">
    <property type="component" value="Unassembled WGS sequence"/>
</dbReference>
<accession>A0A1I6URF4</accession>
<organism evidence="1 2">
    <name type="scientific">Marininema halotolerans</name>
    <dbReference type="NCBI Taxonomy" id="1155944"/>
    <lineage>
        <taxon>Bacteria</taxon>
        <taxon>Bacillati</taxon>
        <taxon>Bacillota</taxon>
        <taxon>Bacilli</taxon>
        <taxon>Bacillales</taxon>
        <taxon>Thermoactinomycetaceae</taxon>
        <taxon>Marininema</taxon>
    </lineage>
</organism>
<dbReference type="AlphaFoldDB" id="A0A1I6URF4"/>
<dbReference type="RefSeq" id="WP_091839770.1">
    <property type="nucleotide sequence ID" value="NZ_FPAA01000019.1"/>
</dbReference>